<evidence type="ECO:0000256" key="1">
    <source>
        <dbReference type="SAM" id="MobiDB-lite"/>
    </source>
</evidence>
<proteinExistence type="predicted"/>
<protein>
    <submittedName>
        <fullName evidence="2">Uncharacterized protein</fullName>
    </submittedName>
</protein>
<keyword evidence="3" id="KW-1185">Reference proteome</keyword>
<dbReference type="AlphaFoldDB" id="A0A9N9TC65"/>
<feature type="region of interest" description="Disordered" evidence="1">
    <location>
        <begin position="64"/>
        <end position="98"/>
    </location>
</feature>
<evidence type="ECO:0000313" key="3">
    <source>
        <dbReference type="Proteomes" id="UP001153709"/>
    </source>
</evidence>
<feature type="compositionally biased region" description="Polar residues" evidence="1">
    <location>
        <begin position="82"/>
        <end position="93"/>
    </location>
</feature>
<gene>
    <name evidence="2" type="ORF">DIABBA_LOCUS13293</name>
</gene>
<accession>A0A9N9TC65</accession>
<reference evidence="2" key="1">
    <citation type="submission" date="2022-01" db="EMBL/GenBank/DDBJ databases">
        <authorList>
            <person name="King R."/>
        </authorList>
    </citation>
    <scope>NUCLEOTIDE SEQUENCE</scope>
</reference>
<sequence>MKGVQTYITGGGMKVPVMTPQDDRIVVIMGVQIIPIETLYDSNNMHMPEDVYQGDISHYEGDDAMEDIPLQSPPAMDIPNAKYSSQGGKSVTLKTPKRKRQCAECEEMGDKKKEVLERKLEILDIVRRKELVELELRQVELVMNKAEAE</sequence>
<dbReference type="Proteomes" id="UP001153709">
    <property type="component" value="Chromosome 9"/>
</dbReference>
<name>A0A9N9TC65_DIABA</name>
<dbReference type="EMBL" id="OU898284">
    <property type="protein sequence ID" value="CAG9840669.1"/>
    <property type="molecule type" value="Genomic_DNA"/>
</dbReference>
<evidence type="ECO:0000313" key="2">
    <source>
        <dbReference type="EMBL" id="CAG9840669.1"/>
    </source>
</evidence>
<organism evidence="2 3">
    <name type="scientific">Diabrotica balteata</name>
    <name type="common">Banded cucumber beetle</name>
    <dbReference type="NCBI Taxonomy" id="107213"/>
    <lineage>
        <taxon>Eukaryota</taxon>
        <taxon>Metazoa</taxon>
        <taxon>Ecdysozoa</taxon>
        <taxon>Arthropoda</taxon>
        <taxon>Hexapoda</taxon>
        <taxon>Insecta</taxon>
        <taxon>Pterygota</taxon>
        <taxon>Neoptera</taxon>
        <taxon>Endopterygota</taxon>
        <taxon>Coleoptera</taxon>
        <taxon>Polyphaga</taxon>
        <taxon>Cucujiformia</taxon>
        <taxon>Chrysomeloidea</taxon>
        <taxon>Chrysomelidae</taxon>
        <taxon>Galerucinae</taxon>
        <taxon>Diabroticina</taxon>
        <taxon>Diabroticites</taxon>
        <taxon>Diabrotica</taxon>
    </lineage>
</organism>